<reference evidence="2" key="1">
    <citation type="journal article" date="2011" name="Stand. Genomic Sci.">
        <title>Genome sequence of the filamentous, gliding Thiothrix nivea neotype strain (JP2(T)).</title>
        <authorList>
            <person name="Lapidus A."/>
            <person name="Nolan M."/>
            <person name="Lucas S."/>
            <person name="Glavina Del Rio T."/>
            <person name="Tice H."/>
            <person name="Cheng J.F."/>
            <person name="Tapia R."/>
            <person name="Han C."/>
            <person name="Goodwin L."/>
            <person name="Pitluck S."/>
            <person name="Liolios K."/>
            <person name="Pagani I."/>
            <person name="Ivanova N."/>
            <person name="Huntemann M."/>
            <person name="Mavromatis K."/>
            <person name="Mikhailova N."/>
            <person name="Pati A."/>
            <person name="Chen A."/>
            <person name="Palaniappan K."/>
            <person name="Land M."/>
            <person name="Brambilla E.M."/>
            <person name="Rohde M."/>
            <person name="Abt B."/>
            <person name="Verbarg S."/>
            <person name="Goker M."/>
            <person name="Bristow J."/>
            <person name="Eisen J.A."/>
            <person name="Markowitz V."/>
            <person name="Hugenholtz P."/>
            <person name="Kyrpides N.C."/>
            <person name="Klenk H.P."/>
            <person name="Woyke T."/>
        </authorList>
    </citation>
    <scope>NUCLEOTIDE SEQUENCE [LARGE SCALE GENOMIC DNA]</scope>
    <source>
        <strain evidence="2">ATCC 35100 / DSM 5205 / JP2</strain>
    </source>
</reference>
<gene>
    <name evidence="1" type="ORF">Thini_2409</name>
</gene>
<dbReference type="RefSeq" id="WP_002708881.1">
    <property type="nucleotide sequence ID" value="NZ_JH651384.1"/>
</dbReference>
<sequence length="72" mass="8429">MMTAITDSEIRLRGIEALIAALGEVQAERFISLMLREPFDYTQWQRKLWENADLETLSQQAMQYRRNQSHGA</sequence>
<evidence type="ECO:0000313" key="1">
    <source>
        <dbReference type="EMBL" id="EIJ34963.1"/>
    </source>
</evidence>
<evidence type="ECO:0000313" key="2">
    <source>
        <dbReference type="Proteomes" id="UP000005317"/>
    </source>
</evidence>
<organism evidence="1 2">
    <name type="scientific">Thiothrix nivea (strain ATCC 35100 / DSM 5205 / JP2)</name>
    <dbReference type="NCBI Taxonomy" id="870187"/>
    <lineage>
        <taxon>Bacteria</taxon>
        <taxon>Pseudomonadati</taxon>
        <taxon>Pseudomonadota</taxon>
        <taxon>Gammaproteobacteria</taxon>
        <taxon>Thiotrichales</taxon>
        <taxon>Thiotrichaceae</taxon>
        <taxon>Thiothrix</taxon>
    </lineage>
</organism>
<dbReference type="Proteomes" id="UP000005317">
    <property type="component" value="Unassembled WGS sequence"/>
</dbReference>
<proteinExistence type="predicted"/>
<dbReference type="AlphaFoldDB" id="A0A656HF30"/>
<dbReference type="EMBL" id="JH651384">
    <property type="protein sequence ID" value="EIJ34963.1"/>
    <property type="molecule type" value="Genomic_DNA"/>
</dbReference>
<keyword evidence="2" id="KW-1185">Reference proteome</keyword>
<accession>A0A656HF30</accession>
<name>A0A656HF30_THINJ</name>
<protein>
    <submittedName>
        <fullName evidence="1">Uncharacterized protein</fullName>
    </submittedName>
</protein>